<feature type="domain" description="FAD dependent oxidoreductase" evidence="2">
    <location>
        <begin position="33"/>
        <end position="380"/>
    </location>
</feature>
<dbReference type="RefSeq" id="WP_002715140.1">
    <property type="nucleotide sequence ID" value="NZ_UFSI01000001.1"/>
</dbReference>
<dbReference type="PANTHER" id="PTHR13847">
    <property type="entry name" value="SARCOSINE DEHYDROGENASE-RELATED"/>
    <property type="match status" value="1"/>
</dbReference>
<accession>A0A380W5T6</accession>
<dbReference type="InterPro" id="IPR036188">
    <property type="entry name" value="FAD/NAD-bd_sf"/>
</dbReference>
<dbReference type="PANTHER" id="PTHR13847:SF281">
    <property type="entry name" value="FAD DEPENDENT OXIDOREDUCTASE DOMAIN-CONTAINING PROTEIN"/>
    <property type="match status" value="1"/>
</dbReference>
<dbReference type="AlphaFoldDB" id="A0A380W5T6"/>
<dbReference type="Gene3D" id="3.30.9.10">
    <property type="entry name" value="D-Amino Acid Oxidase, subunit A, domain 2"/>
    <property type="match status" value="1"/>
</dbReference>
<dbReference type="EC" id="1.4.3.-" evidence="3"/>
<evidence type="ECO:0000256" key="1">
    <source>
        <dbReference type="ARBA" id="ARBA00023002"/>
    </source>
</evidence>
<dbReference type="Gene3D" id="3.50.50.60">
    <property type="entry name" value="FAD/NAD(P)-binding domain"/>
    <property type="match status" value="1"/>
</dbReference>
<dbReference type="Pfam" id="PF01266">
    <property type="entry name" value="DAO"/>
    <property type="match status" value="1"/>
</dbReference>
<sequence>MTIPPSETSVHALWGDLPAAEPRAALTLDLDVDVCVVGGGLAGLTAAREAARRGMSVAVLEGQHVGWAASGHNLGSVLPGYGVPVNDLIARIGIAHARELWMLAEAGSDYIRETIVTSMPEIAMAPGALEVSTTDSGERLIGWLQTIGDKFGTEVEGWQIERVREALRTRRYFHALHFPKAFQIDGARYLRALAALAEGEGVRIFENTPVVSIDSAGIRKRIITPSAKLRAAHIVLAGNIHIGTPALRLASTLMPVWRYAAVTEPLGDLLGEVISYRGSVLDDDSIDHFRIVDGDRLLWSSPETTWRGKPERFGRLIRRRIATVFPQLAQARIARVFSSAFGQTVHGMPQIGELRPGLWVASGFGRQGLNTSAMAGRLIAGGIADGDDRWRLFSPFELVWAGGKVGRVVGQFADGVSRGRSAAVGTLARWRERAVARERVREERRSARIAAVQARTERVAQDFGSDRR</sequence>
<evidence type="ECO:0000313" key="3">
    <source>
        <dbReference type="EMBL" id="SUU84314.1"/>
    </source>
</evidence>
<name>A0A380W5T6_AFIFE</name>
<reference evidence="3 4" key="1">
    <citation type="submission" date="2018-06" db="EMBL/GenBank/DDBJ databases">
        <authorList>
            <consortium name="Pathogen Informatics"/>
            <person name="Doyle S."/>
        </authorList>
    </citation>
    <scope>NUCLEOTIDE SEQUENCE [LARGE SCALE GENOMIC DNA]</scope>
    <source>
        <strain evidence="3 4">NCTC12722</strain>
    </source>
</reference>
<gene>
    <name evidence="3" type="primary">puuB</name>
    <name evidence="3" type="ORF">NCTC12722_01501</name>
</gene>
<organism evidence="3 4">
    <name type="scientific">Afipia felis</name>
    <name type="common">Cat scratch disease bacillus</name>
    <dbReference type="NCBI Taxonomy" id="1035"/>
    <lineage>
        <taxon>Bacteria</taxon>
        <taxon>Pseudomonadati</taxon>
        <taxon>Pseudomonadota</taxon>
        <taxon>Alphaproteobacteria</taxon>
        <taxon>Hyphomicrobiales</taxon>
        <taxon>Nitrobacteraceae</taxon>
        <taxon>Afipia</taxon>
    </lineage>
</organism>
<keyword evidence="1 3" id="KW-0560">Oxidoreductase</keyword>
<dbReference type="InterPro" id="IPR006076">
    <property type="entry name" value="FAD-dep_OxRdtase"/>
</dbReference>
<dbReference type="OrthoDB" id="9806601at2"/>
<dbReference type="GO" id="GO:0016491">
    <property type="term" value="F:oxidoreductase activity"/>
    <property type="evidence" value="ECO:0007669"/>
    <property type="project" value="UniProtKB-KW"/>
</dbReference>
<dbReference type="SUPFAM" id="SSF51905">
    <property type="entry name" value="FAD/NAD(P)-binding domain"/>
    <property type="match status" value="1"/>
</dbReference>
<dbReference type="GO" id="GO:0005737">
    <property type="term" value="C:cytoplasm"/>
    <property type="evidence" value="ECO:0007669"/>
    <property type="project" value="TreeGrafter"/>
</dbReference>
<evidence type="ECO:0000313" key="4">
    <source>
        <dbReference type="Proteomes" id="UP000254343"/>
    </source>
</evidence>
<proteinExistence type="predicted"/>
<protein>
    <submittedName>
        <fullName evidence="3">Gamma-glutamylputrescine oxidoreductase</fullName>
        <ecNumber evidence="3">1.4.3.-</ecNumber>
    </submittedName>
</protein>
<dbReference type="EMBL" id="UIGB01000001">
    <property type="protein sequence ID" value="SUU84314.1"/>
    <property type="molecule type" value="Genomic_DNA"/>
</dbReference>
<dbReference type="Proteomes" id="UP000254343">
    <property type="component" value="Unassembled WGS sequence"/>
</dbReference>
<evidence type="ECO:0000259" key="2">
    <source>
        <dbReference type="Pfam" id="PF01266"/>
    </source>
</evidence>